<dbReference type="SUPFAM" id="SSF161098">
    <property type="entry name" value="MetI-like"/>
    <property type="match status" value="1"/>
</dbReference>
<feature type="transmembrane region" description="Helical" evidence="11">
    <location>
        <begin position="468"/>
        <end position="487"/>
    </location>
</feature>
<dbReference type="Proteomes" id="UP000051236">
    <property type="component" value="Unassembled WGS sequence"/>
</dbReference>
<dbReference type="Gene3D" id="3.40.190.10">
    <property type="entry name" value="Periplasmic binding protein-like II"/>
    <property type="match status" value="2"/>
</dbReference>
<keyword evidence="10 11" id="KW-0472">Membrane</keyword>
<evidence type="ECO:0000256" key="10">
    <source>
        <dbReference type="ARBA" id="ARBA00023136"/>
    </source>
</evidence>
<reference evidence="13 14" key="1">
    <citation type="journal article" date="2015" name="Genome Announc.">
        <title>Expanding the biotechnology potential of lactobacilli through comparative genomics of 213 strains and associated genera.</title>
        <authorList>
            <person name="Sun Z."/>
            <person name="Harris H.M."/>
            <person name="McCann A."/>
            <person name="Guo C."/>
            <person name="Argimon S."/>
            <person name="Zhang W."/>
            <person name="Yang X."/>
            <person name="Jeffery I.B."/>
            <person name="Cooney J.C."/>
            <person name="Kagawa T.F."/>
            <person name="Liu W."/>
            <person name="Song Y."/>
            <person name="Salvetti E."/>
            <person name="Wrobel A."/>
            <person name="Rasinkangas P."/>
            <person name="Parkhill J."/>
            <person name="Rea M.C."/>
            <person name="O'Sullivan O."/>
            <person name="Ritari J."/>
            <person name="Douillard F.P."/>
            <person name="Paul Ross R."/>
            <person name="Yang R."/>
            <person name="Briner A.E."/>
            <person name="Felis G.E."/>
            <person name="de Vos W.M."/>
            <person name="Barrangou R."/>
            <person name="Klaenhammer T.R."/>
            <person name="Caufield P.W."/>
            <person name="Cui Y."/>
            <person name="Zhang H."/>
            <person name="O'Toole P.W."/>
        </authorList>
    </citation>
    <scope>NUCLEOTIDE SEQUENCE [LARGE SCALE GENOMIC DNA]</scope>
    <source>
        <strain evidence="13 14">DSM 18527</strain>
    </source>
</reference>
<dbReference type="PANTHER" id="PTHR30614">
    <property type="entry name" value="MEMBRANE COMPONENT OF AMINO ACID ABC TRANSPORTER"/>
    <property type="match status" value="1"/>
</dbReference>
<evidence type="ECO:0000259" key="12">
    <source>
        <dbReference type="PROSITE" id="PS50928"/>
    </source>
</evidence>
<dbReference type="InterPro" id="IPR018313">
    <property type="entry name" value="SBP_3_CS"/>
</dbReference>
<gene>
    <name evidence="13" type="ORF">FC83_GL000516</name>
</gene>
<dbReference type="eggNOG" id="COG0834">
    <property type="taxonomic scope" value="Bacteria"/>
</dbReference>
<dbReference type="NCBIfam" id="TIGR01726">
    <property type="entry name" value="HEQRo_perm_3TM"/>
    <property type="match status" value="1"/>
</dbReference>
<dbReference type="FunFam" id="1.10.3720.10:FF:000033">
    <property type="entry name" value="Polar amino acid ABC transporter permease"/>
    <property type="match status" value="1"/>
</dbReference>
<dbReference type="OrthoDB" id="9811552at2"/>
<evidence type="ECO:0000256" key="1">
    <source>
        <dbReference type="ARBA" id="ARBA00004651"/>
    </source>
</evidence>
<accession>X0PVN3</accession>
<dbReference type="eggNOG" id="COG0765">
    <property type="taxonomic scope" value="Bacteria"/>
</dbReference>
<dbReference type="Gene3D" id="1.10.3720.10">
    <property type="entry name" value="MetI-like"/>
    <property type="match status" value="1"/>
</dbReference>
<feature type="transmembrane region" description="Helical" evidence="11">
    <location>
        <begin position="329"/>
        <end position="352"/>
    </location>
</feature>
<organism evidence="13 14">
    <name type="scientific">Agrilactobacillus composti DSM 18527 = JCM 14202</name>
    <dbReference type="NCBI Taxonomy" id="1423734"/>
    <lineage>
        <taxon>Bacteria</taxon>
        <taxon>Bacillati</taxon>
        <taxon>Bacillota</taxon>
        <taxon>Bacilli</taxon>
        <taxon>Lactobacillales</taxon>
        <taxon>Lactobacillaceae</taxon>
        <taxon>Agrilactobacillus</taxon>
    </lineage>
</organism>
<dbReference type="InterPro" id="IPR010065">
    <property type="entry name" value="AA_ABC_transptr_permease_3TM"/>
</dbReference>
<keyword evidence="5" id="KW-1003">Cell membrane</keyword>
<evidence type="ECO:0000256" key="7">
    <source>
        <dbReference type="ARBA" id="ARBA00022729"/>
    </source>
</evidence>
<evidence type="ECO:0000256" key="3">
    <source>
        <dbReference type="ARBA" id="ARBA00010333"/>
    </source>
</evidence>
<name>X0PVN3_9LACO</name>
<dbReference type="SMART" id="SM00062">
    <property type="entry name" value="PBPb"/>
    <property type="match status" value="1"/>
</dbReference>
<evidence type="ECO:0000313" key="13">
    <source>
        <dbReference type="EMBL" id="KRM35958.1"/>
    </source>
</evidence>
<evidence type="ECO:0000256" key="6">
    <source>
        <dbReference type="ARBA" id="ARBA00022692"/>
    </source>
</evidence>
<feature type="domain" description="ABC transmembrane type-1" evidence="12">
    <location>
        <begin position="298"/>
        <end position="486"/>
    </location>
</feature>
<feature type="transmembrane region" description="Helical" evidence="11">
    <location>
        <begin position="300"/>
        <end position="322"/>
    </location>
</feature>
<comment type="subcellular location">
    <subcellularLocation>
        <location evidence="1 11">Cell membrane</location>
        <topology evidence="1 11">Multi-pass membrane protein</topology>
    </subcellularLocation>
</comment>
<dbReference type="Pfam" id="PF00497">
    <property type="entry name" value="SBP_bac_3"/>
    <property type="match status" value="1"/>
</dbReference>
<dbReference type="InterPro" id="IPR043429">
    <property type="entry name" value="ArtM/GltK/GlnP/TcyL/YhdX-like"/>
</dbReference>
<dbReference type="EMBL" id="AZGA01000009">
    <property type="protein sequence ID" value="KRM35958.1"/>
    <property type="molecule type" value="Genomic_DNA"/>
</dbReference>
<proteinExistence type="inferred from homology"/>
<dbReference type="InterPro" id="IPR001638">
    <property type="entry name" value="Solute-binding_3/MltF_N"/>
</dbReference>
<dbReference type="PROSITE" id="PS50928">
    <property type="entry name" value="ABC_TM1"/>
    <property type="match status" value="1"/>
</dbReference>
<comment type="similarity">
    <text evidence="3">Belongs to the bacterial solute-binding protein 3 family.</text>
</comment>
<evidence type="ECO:0000256" key="4">
    <source>
        <dbReference type="ARBA" id="ARBA00022448"/>
    </source>
</evidence>
<dbReference type="RefSeq" id="WP_035455428.1">
    <property type="nucleotide sequence ID" value="NZ_AZGA01000009.1"/>
</dbReference>
<keyword evidence="7" id="KW-0732">Signal</keyword>
<dbReference type="STRING" id="1423734.FC83_GL000516"/>
<evidence type="ECO:0000256" key="5">
    <source>
        <dbReference type="ARBA" id="ARBA00022475"/>
    </source>
</evidence>
<dbReference type="PANTHER" id="PTHR30614:SF20">
    <property type="entry name" value="GLUTAMINE TRANSPORT SYSTEM PERMEASE PROTEIN GLNP"/>
    <property type="match status" value="1"/>
</dbReference>
<dbReference type="GO" id="GO:0022857">
    <property type="term" value="F:transmembrane transporter activity"/>
    <property type="evidence" value="ECO:0007669"/>
    <property type="project" value="InterPro"/>
</dbReference>
<evidence type="ECO:0000256" key="11">
    <source>
        <dbReference type="RuleBase" id="RU363032"/>
    </source>
</evidence>
<dbReference type="Pfam" id="PF00528">
    <property type="entry name" value="BPD_transp_1"/>
    <property type="match status" value="1"/>
</dbReference>
<dbReference type="InterPro" id="IPR000515">
    <property type="entry name" value="MetI-like"/>
</dbReference>
<sequence>MFKRKWQSIAIIVAVLSLLLGAILPLGNLGQAGQAQAATAKTDPYLTKIKQKGTLVLGLSADYPPYEFHKTVNGQDTIIGFDVDIAKKIAKDMGVHLVIKEMGFDALLGALKTGKIDMIISGMSETPERAKEVTFSEPYLTVQQAVMTRKNDVKKFANTSSFNGVKVGAQKQTTQEQLAHDELNGAKVVSLQKMTDLVLNLQQKKIDAIVIEKPVADAYVEQDSALGIVKSVKFANATKQTAVALPKDAPALTAQVNKSITTIKKDKLLAGYIKNAQKQMFSNTSFFEEYGSYFVKGTGITIALTILGVLFGTVLGTILALMKRAKNFLIHWIAVIYIEYFRGTPLLVQVFMIYFGTQIMGLDLSAFVSAAIALSLNSGAYVSEIIRSGINSVPIGQTEAARSLGITSKDTTRFVVLPQAVRTILPALGNEFISLLKESAIVSVIGVGELMFQTGVVQGASFKPFSPLVLTSFIYFALTLILSAILSRFEKRMNLGRPSNQVLD</sequence>
<dbReference type="PROSITE" id="PS01039">
    <property type="entry name" value="SBP_BACTERIAL_3"/>
    <property type="match status" value="1"/>
</dbReference>
<evidence type="ECO:0000256" key="9">
    <source>
        <dbReference type="ARBA" id="ARBA00022989"/>
    </source>
</evidence>
<dbReference type="AlphaFoldDB" id="X0PVN3"/>
<dbReference type="CDD" id="cd06261">
    <property type="entry name" value="TM_PBP2"/>
    <property type="match status" value="1"/>
</dbReference>
<dbReference type="PATRIC" id="fig|1423734.3.peg.518"/>
<evidence type="ECO:0000256" key="8">
    <source>
        <dbReference type="ARBA" id="ARBA00022970"/>
    </source>
</evidence>
<dbReference type="InterPro" id="IPR035906">
    <property type="entry name" value="MetI-like_sf"/>
</dbReference>
<comment type="caution">
    <text evidence="13">The sequence shown here is derived from an EMBL/GenBank/DDBJ whole genome shotgun (WGS) entry which is preliminary data.</text>
</comment>
<evidence type="ECO:0000256" key="2">
    <source>
        <dbReference type="ARBA" id="ARBA00010072"/>
    </source>
</evidence>
<keyword evidence="14" id="KW-1185">Reference proteome</keyword>
<keyword evidence="4 11" id="KW-0813">Transport</keyword>
<evidence type="ECO:0000313" key="14">
    <source>
        <dbReference type="Proteomes" id="UP000051236"/>
    </source>
</evidence>
<dbReference type="SUPFAM" id="SSF53850">
    <property type="entry name" value="Periplasmic binding protein-like II"/>
    <property type="match status" value="1"/>
</dbReference>
<protein>
    <submittedName>
        <fullName evidence="13">Amino acid ABC transporter, permease protein</fullName>
    </submittedName>
</protein>
<comment type="similarity">
    <text evidence="2">Belongs to the binding-protein-dependent transport system permease family. HisMQ subfamily.</text>
</comment>
<dbReference type="GO" id="GO:0043190">
    <property type="term" value="C:ATP-binding cassette (ABC) transporter complex"/>
    <property type="evidence" value="ECO:0007669"/>
    <property type="project" value="InterPro"/>
</dbReference>
<keyword evidence="8" id="KW-0029">Amino-acid transport</keyword>
<dbReference type="GO" id="GO:0006865">
    <property type="term" value="P:amino acid transport"/>
    <property type="evidence" value="ECO:0007669"/>
    <property type="project" value="UniProtKB-KW"/>
</dbReference>
<keyword evidence="9 11" id="KW-1133">Transmembrane helix</keyword>
<keyword evidence="6 11" id="KW-0812">Transmembrane</keyword>